<feature type="compositionally biased region" description="Basic and acidic residues" evidence="2">
    <location>
        <begin position="185"/>
        <end position="200"/>
    </location>
</feature>
<feature type="coiled-coil region" evidence="1">
    <location>
        <begin position="137"/>
        <end position="171"/>
    </location>
</feature>
<feature type="compositionally biased region" description="Basic and acidic residues" evidence="2">
    <location>
        <begin position="13"/>
        <end position="33"/>
    </location>
</feature>
<feature type="region of interest" description="Disordered" evidence="2">
    <location>
        <begin position="177"/>
        <end position="200"/>
    </location>
</feature>
<feature type="region of interest" description="Disordered" evidence="2">
    <location>
        <begin position="236"/>
        <end position="258"/>
    </location>
</feature>
<feature type="compositionally biased region" description="Low complexity" evidence="2">
    <location>
        <begin position="67"/>
        <end position="78"/>
    </location>
</feature>
<sequence length="534" mass="57475">MANRNVPATPSQEELREKVNIKNVKNSEERETDNSNTNVDTDSLPSVSSAGAVSRGAVSTIRSQTKIPGPISLGPSSSTFKLTSRKYTSVLDVNRLRQQSANDSGIQMDSSMSDAEATAMTPIPAPVPSSRSEMELKLAEEQTLKELQRVVAEMEAEVALADKEYAELDLLDSSKFDQTSLSSDVEPRRELDDLQANEDKSAPIEALLADETEQGLAQKQASDDVQKIEATAQVEGALAAPEASQKLSPDGTQINSEKCGQEHPLAGTITNEVAQDNQQMLKKLTQLEEPEPEKNLLEPIPQGSVEKFPQIVLEEPSRGSVEAHLQQAFANVNQAQEQVTPEEPGDALNEASGEQTDAVSENLLSEAEPGIGELDLATTSESGLVTQPSQTNSHTEDPLDSNRNVITLEDLLRNASNVELLRRLLQIGAEANMVEPEPDFATQESSAEDKEETESVPETSTTSGTATGTEASTDEDGELGNDDEDEDGTDVSSQGLNKATVSLVWRLLSGKMLHLACPILFCGFAAGLIYMSRK</sequence>
<evidence type="ECO:0000256" key="2">
    <source>
        <dbReference type="SAM" id="MobiDB-lite"/>
    </source>
</evidence>
<feature type="region of interest" description="Disordered" evidence="2">
    <location>
        <begin position="335"/>
        <end position="357"/>
    </location>
</feature>
<feature type="compositionally biased region" description="Polar residues" evidence="2">
    <location>
        <begin position="1"/>
        <end position="12"/>
    </location>
</feature>
<feature type="compositionally biased region" description="Acidic residues" evidence="2">
    <location>
        <begin position="472"/>
        <end position="489"/>
    </location>
</feature>
<feature type="region of interest" description="Disordered" evidence="2">
    <location>
        <begin position="435"/>
        <end position="493"/>
    </location>
</feature>
<reference evidence="4" key="2">
    <citation type="submission" date="2025-05" db="UniProtKB">
        <authorList>
            <consortium name="RefSeq"/>
        </authorList>
    </citation>
    <scope>NUCLEOTIDE SEQUENCE [LARGE SCALE GENOMIC DNA]</scope>
    <source>
        <strain evidence="4">14028-0561.14</strain>
    </source>
</reference>
<feature type="region of interest" description="Disordered" evidence="2">
    <location>
        <begin position="381"/>
        <end position="401"/>
    </location>
</feature>
<dbReference type="GeneID" id="108075793"/>
<keyword evidence="4" id="KW-1185">Reference proteome</keyword>
<dbReference type="RefSeq" id="XP_017023851.1">
    <property type="nucleotide sequence ID" value="XM_017168362.1"/>
</dbReference>
<feature type="compositionally biased region" description="Polar residues" evidence="2">
    <location>
        <begin position="245"/>
        <end position="258"/>
    </location>
</feature>
<evidence type="ECO:0000256" key="3">
    <source>
        <dbReference type="SAM" id="Phobius"/>
    </source>
</evidence>
<dbReference type="AlphaFoldDB" id="A0A6P4I4K1"/>
<feature type="region of interest" description="Disordered" evidence="2">
    <location>
        <begin position="1"/>
        <end position="79"/>
    </location>
</feature>
<protein>
    <submittedName>
        <fullName evidence="5 6">Uncharacterized protein LOC108075793</fullName>
    </submittedName>
</protein>
<feature type="compositionally biased region" description="Polar residues" evidence="2">
    <location>
        <begin position="381"/>
        <end position="393"/>
    </location>
</feature>
<accession>A0A6P4I4K1</accession>
<proteinExistence type="predicted"/>
<organism evidence="4 6">
    <name type="scientific">Drosophila kikkawai</name>
    <name type="common">Fruit fly</name>
    <dbReference type="NCBI Taxonomy" id="30033"/>
    <lineage>
        <taxon>Eukaryota</taxon>
        <taxon>Metazoa</taxon>
        <taxon>Ecdysozoa</taxon>
        <taxon>Arthropoda</taxon>
        <taxon>Hexapoda</taxon>
        <taxon>Insecta</taxon>
        <taxon>Pterygota</taxon>
        <taxon>Neoptera</taxon>
        <taxon>Endopterygota</taxon>
        <taxon>Diptera</taxon>
        <taxon>Brachycera</taxon>
        <taxon>Muscomorpha</taxon>
        <taxon>Ephydroidea</taxon>
        <taxon>Drosophilidae</taxon>
        <taxon>Drosophila</taxon>
        <taxon>Sophophora</taxon>
    </lineage>
</organism>
<feature type="compositionally biased region" description="Polar residues" evidence="2">
    <location>
        <begin position="34"/>
        <end position="45"/>
    </location>
</feature>
<evidence type="ECO:0000313" key="5">
    <source>
        <dbReference type="RefSeq" id="XP_017023851.1"/>
    </source>
</evidence>
<keyword evidence="1" id="KW-0175">Coiled coil</keyword>
<dbReference type="RefSeq" id="XP_017023852.1">
    <property type="nucleotide sequence ID" value="XM_017168363.1"/>
</dbReference>
<feature type="compositionally biased region" description="Low complexity" evidence="2">
    <location>
        <begin position="456"/>
        <end position="471"/>
    </location>
</feature>
<feature type="transmembrane region" description="Helical" evidence="3">
    <location>
        <begin position="512"/>
        <end position="531"/>
    </location>
</feature>
<keyword evidence="3" id="KW-1133">Transmembrane helix</keyword>
<keyword evidence="3" id="KW-0472">Membrane</keyword>
<evidence type="ECO:0000313" key="6">
    <source>
        <dbReference type="RefSeq" id="XP_017023852.1"/>
    </source>
</evidence>
<dbReference type="OrthoDB" id="7865074at2759"/>
<evidence type="ECO:0000313" key="4">
    <source>
        <dbReference type="Proteomes" id="UP001652661"/>
    </source>
</evidence>
<dbReference type="Proteomes" id="UP001652661">
    <property type="component" value="Chromosome 2L"/>
</dbReference>
<name>A0A6P4I4K1_DROKI</name>
<gene>
    <name evidence="5 6" type="primary">LOC108075793</name>
</gene>
<evidence type="ECO:0000256" key="1">
    <source>
        <dbReference type="SAM" id="Coils"/>
    </source>
</evidence>
<reference evidence="6" key="1">
    <citation type="submission" date="2025-04" db="UniProtKB">
        <authorList>
            <consortium name="RefSeq"/>
        </authorList>
    </citation>
    <scope>IDENTIFICATION</scope>
    <source>
        <strain evidence="4">14028-0561.14</strain>
    </source>
</reference>
<keyword evidence="3" id="KW-0812">Transmembrane</keyword>
<feature type="compositionally biased region" description="Low complexity" evidence="2">
    <location>
        <begin position="46"/>
        <end position="59"/>
    </location>
</feature>